<keyword evidence="5" id="KW-1185">Reference proteome</keyword>
<evidence type="ECO:0000313" key="6">
    <source>
        <dbReference type="Proteomes" id="UP000295685"/>
    </source>
</evidence>
<sequence length="323" mass="34958">MSANDASEAQDPSRLDGNHTNDAASTAKTIIGLATTLVGYAAAISALMLYFGYIRTRDLYLFFGVDVGALHLSATDYNLRAAQLFFHPLVSITLAVLIFYALTVGAVYIERETAGKFRTGFRCALALATLVAGIYAICGLLGIGNGKRAAIALGLSAALMIVQYKMYRSGRKANRSTEMVITGAAALLIGAAAFWWTTIYAQDEGLKAAHAYACNNAGRDIIIYSKNQLVLEGFTDRSLPGAQADSLGPWRYTYVGYKVLVYANDRWFLFRQPWSQHTYTVILPADDDSIMVRLIGDKPVGGSGSQPSSDMSEDRDDVPLPTC</sequence>
<dbReference type="EMBL" id="PECK01000008">
    <property type="protein sequence ID" value="TDZ91875.1"/>
    <property type="molecule type" value="Genomic_DNA"/>
</dbReference>
<evidence type="ECO:0000313" key="5">
    <source>
        <dbReference type="Proteomes" id="UP000294844"/>
    </source>
</evidence>
<evidence type="ECO:0000313" key="3">
    <source>
        <dbReference type="EMBL" id="TDZ91875.1"/>
    </source>
</evidence>
<evidence type="ECO:0000256" key="1">
    <source>
        <dbReference type="SAM" id="MobiDB-lite"/>
    </source>
</evidence>
<evidence type="ECO:0000313" key="4">
    <source>
        <dbReference type="EMBL" id="TEA07106.1"/>
    </source>
</evidence>
<feature type="transmembrane region" description="Helical" evidence="2">
    <location>
        <begin position="149"/>
        <end position="167"/>
    </location>
</feature>
<dbReference type="OrthoDB" id="4350047at2"/>
<feature type="transmembrane region" description="Helical" evidence="2">
    <location>
        <begin position="85"/>
        <end position="109"/>
    </location>
</feature>
<comment type="caution">
    <text evidence="3">The sequence shown here is derived from an EMBL/GenBank/DDBJ whole genome shotgun (WGS) entry which is preliminary data.</text>
</comment>
<dbReference type="Proteomes" id="UP000294844">
    <property type="component" value="Unassembled WGS sequence"/>
</dbReference>
<dbReference type="Proteomes" id="UP000295685">
    <property type="component" value="Unassembled WGS sequence"/>
</dbReference>
<dbReference type="RefSeq" id="WP_134148513.1">
    <property type="nucleotide sequence ID" value="NZ_PECK01000008.1"/>
</dbReference>
<feature type="transmembrane region" description="Helical" evidence="2">
    <location>
        <begin position="30"/>
        <end position="52"/>
    </location>
</feature>
<evidence type="ECO:0000256" key="2">
    <source>
        <dbReference type="SAM" id="Phobius"/>
    </source>
</evidence>
<protein>
    <submittedName>
        <fullName evidence="3">Uncharacterized protein</fullName>
    </submittedName>
</protein>
<feature type="region of interest" description="Disordered" evidence="1">
    <location>
        <begin position="300"/>
        <end position="323"/>
    </location>
</feature>
<proteinExistence type="predicted"/>
<feature type="transmembrane region" description="Helical" evidence="2">
    <location>
        <begin position="121"/>
        <end position="143"/>
    </location>
</feature>
<dbReference type="AlphaFoldDB" id="A0A4R8SBB9"/>
<accession>A0A4R8SBB9</accession>
<keyword evidence="2" id="KW-0812">Transmembrane</keyword>
<reference evidence="5 6" key="1">
    <citation type="journal article" date="2019" name="Sci. Rep.">
        <title>Extended insight into the Mycobacterium chelonae-abscessus complex through whole genome sequencing of Mycobacterium salmoniphilum outbreak and Mycobacterium salmoniphilum-like strains.</title>
        <authorList>
            <person name="Behra P.R.K."/>
            <person name="Das S."/>
            <person name="Pettersson B.M.F."/>
            <person name="Shirreff L."/>
            <person name="DuCote T."/>
            <person name="Jacobsson K.G."/>
            <person name="Ennis D.G."/>
            <person name="Kirsebom L.A."/>
        </authorList>
    </citation>
    <scope>NUCLEOTIDE SEQUENCE [LARGE SCALE GENOMIC DNA]</scope>
    <source>
        <strain evidence="4 5">CCUG 60883</strain>
        <strain evidence="3 6">CCUG 60885</strain>
    </source>
</reference>
<keyword evidence="2" id="KW-0472">Membrane</keyword>
<organism evidence="3 6">
    <name type="scientific">Mycobacteroides salmoniphilum</name>
    <dbReference type="NCBI Taxonomy" id="404941"/>
    <lineage>
        <taxon>Bacteria</taxon>
        <taxon>Bacillati</taxon>
        <taxon>Actinomycetota</taxon>
        <taxon>Actinomycetes</taxon>
        <taxon>Mycobacteriales</taxon>
        <taxon>Mycobacteriaceae</taxon>
        <taxon>Mycobacteroides</taxon>
    </lineage>
</organism>
<gene>
    <name evidence="4" type="ORF">CCUG60883_01134</name>
    <name evidence="3" type="ORF">CCUG60885_03984</name>
</gene>
<keyword evidence="2" id="KW-1133">Transmembrane helix</keyword>
<name>A0A4R8SBB9_9MYCO</name>
<dbReference type="EMBL" id="PECM01000005">
    <property type="protein sequence ID" value="TEA07106.1"/>
    <property type="molecule type" value="Genomic_DNA"/>
</dbReference>
<feature type="transmembrane region" description="Helical" evidence="2">
    <location>
        <begin position="179"/>
        <end position="197"/>
    </location>
</feature>